<dbReference type="Gene3D" id="1.10.1510.10">
    <property type="entry name" value="Uncharacterised protein YqeY/AIM41 PF09424, N-terminal domain"/>
    <property type="match status" value="1"/>
</dbReference>
<dbReference type="eggNOG" id="COG1610">
    <property type="taxonomic scope" value="Bacteria"/>
</dbReference>
<accession>C7Q5X4</accession>
<reference evidence="2 3" key="1">
    <citation type="journal article" date="2009" name="Stand. Genomic Sci.">
        <title>Complete genome sequence of Catenulispora acidiphila type strain (ID 139908).</title>
        <authorList>
            <person name="Copeland A."/>
            <person name="Lapidus A."/>
            <person name="Glavina Del Rio T."/>
            <person name="Nolan M."/>
            <person name="Lucas S."/>
            <person name="Chen F."/>
            <person name="Tice H."/>
            <person name="Cheng J.F."/>
            <person name="Bruce D."/>
            <person name="Goodwin L."/>
            <person name="Pitluck S."/>
            <person name="Mikhailova N."/>
            <person name="Pati A."/>
            <person name="Ivanova N."/>
            <person name="Mavromatis K."/>
            <person name="Chen A."/>
            <person name="Palaniappan K."/>
            <person name="Chain P."/>
            <person name="Land M."/>
            <person name="Hauser L."/>
            <person name="Chang Y.J."/>
            <person name="Jeffries C.D."/>
            <person name="Chertkov O."/>
            <person name="Brettin T."/>
            <person name="Detter J.C."/>
            <person name="Han C."/>
            <person name="Ali Z."/>
            <person name="Tindall B.J."/>
            <person name="Goker M."/>
            <person name="Bristow J."/>
            <person name="Eisen J.A."/>
            <person name="Markowitz V."/>
            <person name="Hugenholtz P."/>
            <person name="Kyrpides N.C."/>
            <person name="Klenk H.P."/>
        </authorList>
    </citation>
    <scope>NUCLEOTIDE SEQUENCE [LARGE SCALE GENOMIC DNA]</scope>
    <source>
        <strain evidence="3">DSM 44928 / JCM 14897 / NBRC 102108 / NRRL B-24433 / ID139908</strain>
    </source>
</reference>
<organism evidence="2 3">
    <name type="scientific">Catenulispora acidiphila (strain DSM 44928 / JCM 14897 / NBRC 102108 / NRRL B-24433 / ID139908)</name>
    <dbReference type="NCBI Taxonomy" id="479433"/>
    <lineage>
        <taxon>Bacteria</taxon>
        <taxon>Bacillati</taxon>
        <taxon>Actinomycetota</taxon>
        <taxon>Actinomycetes</taxon>
        <taxon>Catenulisporales</taxon>
        <taxon>Catenulisporaceae</taxon>
        <taxon>Catenulispora</taxon>
    </lineage>
</organism>
<evidence type="ECO:0008006" key="4">
    <source>
        <dbReference type="Google" id="ProtNLM"/>
    </source>
</evidence>
<dbReference type="KEGG" id="cai:Caci_1145"/>
<gene>
    <name evidence="2" type="ordered locus">Caci_1145</name>
</gene>
<proteinExistence type="predicted"/>
<dbReference type="STRING" id="479433.Caci_1145"/>
<dbReference type="EMBL" id="CP001700">
    <property type="protein sequence ID" value="ACU70071.1"/>
    <property type="molecule type" value="Genomic_DNA"/>
</dbReference>
<evidence type="ECO:0000313" key="2">
    <source>
        <dbReference type="EMBL" id="ACU70071.1"/>
    </source>
</evidence>
<dbReference type="OrthoDB" id="3298383at2"/>
<name>C7Q5X4_CATAD</name>
<protein>
    <recommendedName>
        <fullName evidence="4">GatB/YqeY</fullName>
    </recommendedName>
</protein>
<dbReference type="PANTHER" id="PTHR28055:SF1">
    <property type="entry name" value="ALTERED INHERITANCE OF MITOCHONDRIA PROTEIN 41, MITOCHONDRIAL"/>
    <property type="match status" value="1"/>
</dbReference>
<dbReference type="InterPro" id="IPR042184">
    <property type="entry name" value="YqeY/Aim41_N"/>
</dbReference>
<keyword evidence="3" id="KW-1185">Reference proteome</keyword>
<dbReference type="InParanoid" id="C7Q5X4"/>
<dbReference type="GO" id="GO:0016884">
    <property type="term" value="F:carbon-nitrogen ligase activity, with glutamine as amido-N-donor"/>
    <property type="evidence" value="ECO:0007669"/>
    <property type="project" value="InterPro"/>
</dbReference>
<feature type="compositionally biased region" description="Low complexity" evidence="1">
    <location>
        <begin position="1"/>
        <end position="12"/>
    </location>
</feature>
<evidence type="ECO:0000313" key="3">
    <source>
        <dbReference type="Proteomes" id="UP000000851"/>
    </source>
</evidence>
<dbReference type="InterPro" id="IPR019004">
    <property type="entry name" value="YqeY/Aim41"/>
</dbReference>
<feature type="region of interest" description="Disordered" evidence="1">
    <location>
        <begin position="1"/>
        <end position="22"/>
    </location>
</feature>
<dbReference type="AlphaFoldDB" id="C7Q5X4"/>
<dbReference type="RefSeq" id="WP_012785365.1">
    <property type="nucleotide sequence ID" value="NC_013131.1"/>
</dbReference>
<evidence type="ECO:0000256" key="1">
    <source>
        <dbReference type="SAM" id="MobiDB-lite"/>
    </source>
</evidence>
<dbReference type="PANTHER" id="PTHR28055">
    <property type="entry name" value="ALTERED INHERITANCE OF MITOCHONDRIA PROTEIN 41, MITOCHONDRIAL"/>
    <property type="match status" value="1"/>
</dbReference>
<sequence>MTEPSSPASPASPASPSPAPLRDRLRAALPVALKARDRATASTLRATLAAIENAEAVDAGSARAGAIETSAVGIGVAEAARRELTEADVVAIVRAEIAEREHAAEVYEGSGRAEKAAELRSAAAALSEYLR</sequence>
<dbReference type="InterPro" id="IPR003789">
    <property type="entry name" value="Asn/Gln_tRNA_amidoTrase-B-like"/>
</dbReference>
<dbReference type="HOGENOM" id="CLU_134465_1_0_11"/>
<dbReference type="Proteomes" id="UP000000851">
    <property type="component" value="Chromosome"/>
</dbReference>
<dbReference type="SUPFAM" id="SSF89095">
    <property type="entry name" value="GatB/YqeY motif"/>
    <property type="match status" value="1"/>
</dbReference>